<protein>
    <submittedName>
        <fullName evidence="7">Outer membrane protein OmpV</fullName>
    </submittedName>
</protein>
<evidence type="ECO:0000313" key="8">
    <source>
        <dbReference type="Proteomes" id="UP000004827"/>
    </source>
</evidence>
<name>D2YJH5_VIBMI</name>
<dbReference type="EMBL" id="ACYU01000190">
    <property type="protein sequence ID" value="EEW05148.1"/>
    <property type="molecule type" value="Genomic_DNA"/>
</dbReference>
<evidence type="ECO:0000256" key="5">
    <source>
        <dbReference type="ARBA" id="ARBA00023237"/>
    </source>
</evidence>
<dbReference type="PANTHER" id="PTHR38776:SF1">
    <property type="entry name" value="MLTA-INTERACTING PROTEIN-RELATED"/>
    <property type="match status" value="1"/>
</dbReference>
<dbReference type="PANTHER" id="PTHR38776">
    <property type="entry name" value="MLTA-INTERACTING PROTEIN-RELATED"/>
    <property type="match status" value="1"/>
</dbReference>
<keyword evidence="4" id="KW-0472">Membrane</keyword>
<dbReference type="InterPro" id="IPR054915">
    <property type="entry name" value="OmpV"/>
</dbReference>
<evidence type="ECO:0000313" key="7">
    <source>
        <dbReference type="EMBL" id="EEW05148.1"/>
    </source>
</evidence>
<feature type="chain" id="PRO_5003039879" evidence="6">
    <location>
        <begin position="26"/>
        <end position="263"/>
    </location>
</feature>
<sequence>MKRNDIMNKIALLITTSLIAGHAFAAQTYIRNGNIYTHEGQWVVEAGGFGSSDLLKDQDKSYGALLNFGYHGEDFNADLAGINYRFFGQTGDILNLSTYLTGSGLSYDQDSAKSVKGMDKRNATVDLGVNADIALGDGTVSTYFQHDIFNEHKGYKTGVNYFHIVELGSVDFVPFAGVSYQNSDYNNYYFGVKDKEATAQRKAYRAGGDFSYNLGYKLVYPINDRWEVTQTSTYTRLGSDIANSPIVESANQWLVGATVAYHF</sequence>
<evidence type="ECO:0000256" key="3">
    <source>
        <dbReference type="ARBA" id="ARBA00022729"/>
    </source>
</evidence>
<dbReference type="InterPro" id="IPR010583">
    <property type="entry name" value="MipA"/>
</dbReference>
<evidence type="ECO:0000256" key="2">
    <source>
        <dbReference type="ARBA" id="ARBA00005722"/>
    </source>
</evidence>
<reference evidence="7 8" key="1">
    <citation type="journal article" date="2009" name="BMC Evol. Biol.">
        <title>Genomic taxonomy of Vibrios.</title>
        <authorList>
            <person name="Thompson C.C."/>
            <person name="Vicente A.C."/>
            <person name="Souza R.C."/>
            <person name="Vasconcelos A.T."/>
            <person name="Vesth T."/>
            <person name="Alves N.Jr."/>
            <person name="Ussery D.W."/>
            <person name="Iida T."/>
            <person name="Thompson F.L."/>
        </authorList>
    </citation>
    <scope>NUCLEOTIDE SEQUENCE [LARGE SCALE GENOMIC DNA]</scope>
    <source>
        <strain evidence="7 8">VM603</strain>
    </source>
</reference>
<evidence type="ECO:0000256" key="6">
    <source>
        <dbReference type="SAM" id="SignalP"/>
    </source>
</evidence>
<evidence type="ECO:0000256" key="4">
    <source>
        <dbReference type="ARBA" id="ARBA00023136"/>
    </source>
</evidence>
<dbReference type="Proteomes" id="UP000004827">
    <property type="component" value="Unassembled WGS sequence"/>
</dbReference>
<organism evidence="7 8">
    <name type="scientific">Vibrio mimicus VM603</name>
    <dbReference type="NCBI Taxonomy" id="671074"/>
    <lineage>
        <taxon>Bacteria</taxon>
        <taxon>Pseudomonadati</taxon>
        <taxon>Pseudomonadota</taxon>
        <taxon>Gammaproteobacteria</taxon>
        <taxon>Vibrionales</taxon>
        <taxon>Vibrionaceae</taxon>
        <taxon>Vibrio</taxon>
    </lineage>
</organism>
<comment type="similarity">
    <text evidence="2">Belongs to the MipA/OmpV family.</text>
</comment>
<evidence type="ECO:0000256" key="1">
    <source>
        <dbReference type="ARBA" id="ARBA00004442"/>
    </source>
</evidence>
<dbReference type="AlphaFoldDB" id="D2YJH5"/>
<proteinExistence type="inferred from homology"/>
<dbReference type="GO" id="GO:0009279">
    <property type="term" value="C:cell outer membrane"/>
    <property type="evidence" value="ECO:0007669"/>
    <property type="project" value="UniProtKB-SubCell"/>
</dbReference>
<accession>D2YJH5</accession>
<dbReference type="GO" id="GO:0009252">
    <property type="term" value="P:peptidoglycan biosynthetic process"/>
    <property type="evidence" value="ECO:0007669"/>
    <property type="project" value="TreeGrafter"/>
</dbReference>
<keyword evidence="3 6" id="KW-0732">Signal</keyword>
<feature type="signal peptide" evidence="6">
    <location>
        <begin position="1"/>
        <end position="25"/>
    </location>
</feature>
<comment type="caution">
    <text evidence="7">The sequence shown here is derived from an EMBL/GenBank/DDBJ whole genome shotgun (WGS) entry which is preliminary data.</text>
</comment>
<comment type="subcellular location">
    <subcellularLocation>
        <location evidence="1">Cell outer membrane</location>
    </subcellularLocation>
</comment>
<dbReference type="NCBIfam" id="NF045789">
    <property type="entry name" value="OmpVVibrio"/>
    <property type="match status" value="1"/>
</dbReference>
<keyword evidence="5" id="KW-0998">Cell outer membrane</keyword>
<gene>
    <name evidence="7" type="primary">ompV</name>
    <name evidence="7" type="ORF">VMB_36720</name>
</gene>
<dbReference type="Pfam" id="PF06629">
    <property type="entry name" value="MipA"/>
    <property type="match status" value="1"/>
</dbReference>